<dbReference type="Proteomes" id="UP000244722">
    <property type="component" value="Unassembled WGS sequence"/>
</dbReference>
<sequence>MALPRSLALWALLPSLIASSRKAARSLSLLPKLLPTPPATGNSPPKTTADSQRWLSIQQAVCSLLRESYLSYRRHHRRKRTWLRGAIAGGRDLVDVTKVQVIGSGGLSIGQAGEFDYSGKGAIFCFGDES</sequence>
<dbReference type="InterPro" id="IPR058047">
    <property type="entry name" value="CPSase_preATP-grasp"/>
</dbReference>
<keyword evidence="1" id="KW-0732">Signal</keyword>
<name>A0A2T6ZI43_TUBBO</name>
<evidence type="ECO:0000256" key="1">
    <source>
        <dbReference type="SAM" id="SignalP"/>
    </source>
</evidence>
<feature type="chain" id="PRO_5015421580" description="Carbamoyl phosphate synthase preATP-grasp domain-containing protein" evidence="1">
    <location>
        <begin position="24"/>
        <end position="130"/>
    </location>
</feature>
<dbReference type="EMBL" id="NESQ01000247">
    <property type="protein sequence ID" value="PUU75167.1"/>
    <property type="molecule type" value="Genomic_DNA"/>
</dbReference>
<dbReference type="Gene3D" id="3.40.50.20">
    <property type="match status" value="1"/>
</dbReference>
<reference evidence="3 4" key="1">
    <citation type="submission" date="2017-04" db="EMBL/GenBank/DDBJ databases">
        <title>Draft genome sequence of Tuber borchii Vittad., a whitish edible truffle.</title>
        <authorList>
            <consortium name="DOE Joint Genome Institute"/>
            <person name="Murat C."/>
            <person name="Kuo A."/>
            <person name="Barry K.W."/>
            <person name="Clum A."/>
            <person name="Dockter R.B."/>
            <person name="Fauchery L."/>
            <person name="Iotti M."/>
            <person name="Kohler A."/>
            <person name="Labutti K."/>
            <person name="Lindquist E.A."/>
            <person name="Lipzen A."/>
            <person name="Ohm R.A."/>
            <person name="Wang M."/>
            <person name="Grigoriev I.V."/>
            <person name="Zambonelli A."/>
            <person name="Martin F.M."/>
        </authorList>
    </citation>
    <scope>NUCLEOTIDE SEQUENCE [LARGE SCALE GENOMIC DNA]</scope>
    <source>
        <strain evidence="3 4">Tbo3840</strain>
    </source>
</reference>
<gene>
    <name evidence="3" type="ORF">B9Z19DRAFT_1091020</name>
</gene>
<evidence type="ECO:0000313" key="4">
    <source>
        <dbReference type="Proteomes" id="UP000244722"/>
    </source>
</evidence>
<feature type="domain" description="Carbamoyl phosphate synthase preATP-grasp" evidence="2">
    <location>
        <begin position="97"/>
        <end position="126"/>
    </location>
</feature>
<dbReference type="InterPro" id="IPR016185">
    <property type="entry name" value="PreATP-grasp_dom_sf"/>
</dbReference>
<evidence type="ECO:0000313" key="3">
    <source>
        <dbReference type="EMBL" id="PUU75167.1"/>
    </source>
</evidence>
<comment type="caution">
    <text evidence="3">The sequence shown here is derived from an EMBL/GenBank/DDBJ whole genome shotgun (WGS) entry which is preliminary data.</text>
</comment>
<dbReference type="SUPFAM" id="SSF52440">
    <property type="entry name" value="PreATP-grasp domain"/>
    <property type="match status" value="1"/>
</dbReference>
<evidence type="ECO:0000259" key="2">
    <source>
        <dbReference type="Pfam" id="PF25596"/>
    </source>
</evidence>
<keyword evidence="4" id="KW-1185">Reference proteome</keyword>
<feature type="signal peptide" evidence="1">
    <location>
        <begin position="1"/>
        <end position="23"/>
    </location>
</feature>
<protein>
    <recommendedName>
        <fullName evidence="2">Carbamoyl phosphate synthase preATP-grasp domain-containing protein</fullName>
    </recommendedName>
</protein>
<dbReference type="AlphaFoldDB" id="A0A2T6ZI43"/>
<dbReference type="OrthoDB" id="10068979at2759"/>
<dbReference type="STRING" id="42251.A0A2T6ZI43"/>
<accession>A0A2T6ZI43</accession>
<proteinExistence type="predicted"/>
<dbReference type="Pfam" id="PF25596">
    <property type="entry name" value="CPSase_L_D1"/>
    <property type="match status" value="1"/>
</dbReference>
<organism evidence="3 4">
    <name type="scientific">Tuber borchii</name>
    <name type="common">White truffle</name>
    <dbReference type="NCBI Taxonomy" id="42251"/>
    <lineage>
        <taxon>Eukaryota</taxon>
        <taxon>Fungi</taxon>
        <taxon>Dikarya</taxon>
        <taxon>Ascomycota</taxon>
        <taxon>Pezizomycotina</taxon>
        <taxon>Pezizomycetes</taxon>
        <taxon>Pezizales</taxon>
        <taxon>Tuberaceae</taxon>
        <taxon>Tuber</taxon>
    </lineage>
</organism>